<feature type="region of interest" description="Disordered" evidence="1">
    <location>
        <begin position="239"/>
        <end position="419"/>
    </location>
</feature>
<proteinExistence type="predicted"/>
<evidence type="ECO:0000313" key="3">
    <source>
        <dbReference type="EMBL" id="CAK7266227.1"/>
    </source>
</evidence>
<name>A0ABP0DDK2_9PEZI</name>
<dbReference type="Proteomes" id="UP001642502">
    <property type="component" value="Unassembled WGS sequence"/>
</dbReference>
<gene>
    <name evidence="3" type="ORF">SEPCBS119000_001913</name>
</gene>
<feature type="compositionally biased region" description="Basic and acidic residues" evidence="1">
    <location>
        <begin position="381"/>
        <end position="391"/>
    </location>
</feature>
<keyword evidence="2" id="KW-1133">Transmembrane helix</keyword>
<evidence type="ECO:0000256" key="1">
    <source>
        <dbReference type="SAM" id="MobiDB-lite"/>
    </source>
</evidence>
<dbReference type="EMBL" id="CAWUON010000017">
    <property type="protein sequence ID" value="CAK7266227.1"/>
    <property type="molecule type" value="Genomic_DNA"/>
</dbReference>
<sequence>MEVARLPDYIDHPDIYGDPFLPKQRSNRSLTYDNDDNYGNYRNHGIYDDYDNYDDLGMYDADDRPHYHSHDTSRFRSLGRRPDSGAQYTEMPDSYDLRYHNPDKSLTQSRYYGASGNIPDLRRGASSTSAGSYDQPPTSSYAQQGGYRGMGSAGVLGIAAAGAVAGAALTYSVMRRNSQSRSRYPREHEYDDAGFTPSFERRSTYPEPQQNYGSSRYGGESIRGLPQKEIREIEYLPDFDGRSRFSPSRQKSGGSVSGSRTRTRSEAAYDRAPLMIAEGSYHSTRNGSSGPPPSVRPSSRHGAMNKYYAEPAERIDRESYVSGAHSHRMARGSGAGGSRLPPVPPNASRSAPFRQSAGRPGSYMSAHNVPLPASGVGSSHARWEEDDRYNEYNDDNDSVAPSDSISCVGSRGRGSRHYR</sequence>
<feature type="compositionally biased region" description="Basic and acidic residues" evidence="1">
    <location>
        <begin position="62"/>
        <end position="74"/>
    </location>
</feature>
<keyword evidence="2" id="KW-0472">Membrane</keyword>
<keyword evidence="2" id="KW-0812">Transmembrane</keyword>
<evidence type="ECO:0000256" key="2">
    <source>
        <dbReference type="SAM" id="Phobius"/>
    </source>
</evidence>
<feature type="transmembrane region" description="Helical" evidence="2">
    <location>
        <begin position="153"/>
        <end position="174"/>
    </location>
</feature>
<organism evidence="3 4">
    <name type="scientific">Sporothrix epigloea</name>
    <dbReference type="NCBI Taxonomy" id="1892477"/>
    <lineage>
        <taxon>Eukaryota</taxon>
        <taxon>Fungi</taxon>
        <taxon>Dikarya</taxon>
        <taxon>Ascomycota</taxon>
        <taxon>Pezizomycotina</taxon>
        <taxon>Sordariomycetes</taxon>
        <taxon>Sordariomycetidae</taxon>
        <taxon>Ophiostomatales</taxon>
        <taxon>Ophiostomataceae</taxon>
        <taxon>Sporothrix</taxon>
    </lineage>
</organism>
<feature type="region of interest" description="Disordered" evidence="1">
    <location>
        <begin position="15"/>
        <end position="46"/>
    </location>
</feature>
<protein>
    <submittedName>
        <fullName evidence="3">Uncharacterized protein</fullName>
    </submittedName>
</protein>
<keyword evidence="4" id="KW-1185">Reference proteome</keyword>
<feature type="region of interest" description="Disordered" evidence="1">
    <location>
        <begin position="176"/>
        <end position="225"/>
    </location>
</feature>
<feature type="region of interest" description="Disordered" evidence="1">
    <location>
        <begin position="62"/>
        <end position="145"/>
    </location>
</feature>
<reference evidence="3 4" key="1">
    <citation type="submission" date="2024-01" db="EMBL/GenBank/DDBJ databases">
        <authorList>
            <person name="Allen C."/>
            <person name="Tagirdzhanova G."/>
        </authorList>
    </citation>
    <scope>NUCLEOTIDE SEQUENCE [LARGE SCALE GENOMIC DNA]</scope>
    <source>
        <strain evidence="3 4">CBS 119000</strain>
    </source>
</reference>
<accession>A0ABP0DDK2</accession>
<evidence type="ECO:0000313" key="4">
    <source>
        <dbReference type="Proteomes" id="UP001642502"/>
    </source>
</evidence>
<feature type="compositionally biased region" description="Polar residues" evidence="1">
    <location>
        <begin position="125"/>
        <end position="143"/>
    </location>
</feature>
<comment type="caution">
    <text evidence="3">The sequence shown here is derived from an EMBL/GenBank/DDBJ whole genome shotgun (WGS) entry which is preliminary data.</text>
</comment>